<dbReference type="SUPFAM" id="SSF55729">
    <property type="entry name" value="Acyl-CoA N-acyltransferases (Nat)"/>
    <property type="match status" value="1"/>
</dbReference>
<gene>
    <name evidence="1" type="ORF">MELA_01227</name>
</gene>
<keyword evidence="2" id="KW-1185">Reference proteome</keyword>
<protein>
    <recommendedName>
        <fullName evidence="3">Phosphatidylglycerol lysyltransferase C-terminal domain-containing protein</fullName>
    </recommendedName>
</protein>
<dbReference type="EMBL" id="CABIKM010000019">
    <property type="protein sequence ID" value="VUZ84852.1"/>
    <property type="molecule type" value="Genomic_DNA"/>
</dbReference>
<evidence type="ECO:0000313" key="2">
    <source>
        <dbReference type="Proteomes" id="UP000334340"/>
    </source>
</evidence>
<sequence>MNPSAMADFFERLGHRVVRTKSSYWYDVRRRFYLGFPHHRLIDPSPDELYPFFLRLNGGVRYSGPPESPGRQSYALVCRDRRYDLDLLSSNTRSKVRRGLKHCTVEQLEPSYIMAHGKSVHDDTLRRIRIHDPYPWETYWRAVKESNCVAVWGALIGKTLTAYLVAVLVEGCWEILVVRSLSEFLRCYPNNALLFTVLRQMLSNPQIGQVFFGAESLEGLSSIDEFKLSMGFVKSPIRQRIVLHPFLRPALCNPLAVRAVGGLAHRQPQSEFWRKLDGLTAFVASGGA</sequence>
<evidence type="ECO:0008006" key="3">
    <source>
        <dbReference type="Google" id="ProtNLM"/>
    </source>
</evidence>
<accession>A0A564ZJP0</accession>
<dbReference type="InterPro" id="IPR016181">
    <property type="entry name" value="Acyl_CoA_acyltransferase"/>
</dbReference>
<proteinExistence type="predicted"/>
<organism evidence="1 2">
    <name type="scientific">Candidatus Methylomirabilis lanthanidiphila</name>
    <dbReference type="NCBI Taxonomy" id="2211376"/>
    <lineage>
        <taxon>Bacteria</taxon>
        <taxon>Candidatus Methylomirabilota</taxon>
        <taxon>Candidatus Methylomirabilia</taxon>
        <taxon>Candidatus Methylomirabilales</taxon>
        <taxon>Candidatus Methylomirabilaceae</taxon>
        <taxon>Candidatus Methylomirabilis</taxon>
    </lineage>
</organism>
<evidence type="ECO:0000313" key="1">
    <source>
        <dbReference type="EMBL" id="VUZ84852.1"/>
    </source>
</evidence>
<dbReference type="AlphaFoldDB" id="A0A564ZJP0"/>
<name>A0A564ZJP0_9BACT</name>
<dbReference type="Proteomes" id="UP000334340">
    <property type="component" value="Unassembled WGS sequence"/>
</dbReference>
<reference evidence="1 2" key="1">
    <citation type="submission" date="2019-07" db="EMBL/GenBank/DDBJ databases">
        <authorList>
            <person name="Cremers G."/>
        </authorList>
    </citation>
    <scope>NUCLEOTIDE SEQUENCE [LARGE SCALE GENOMIC DNA]</scope>
</reference>